<accession>A0A9N9SI84</accession>
<dbReference type="OrthoDB" id="6781960at2759"/>
<organism evidence="2 3">
    <name type="scientific">Phaedon cochleariae</name>
    <name type="common">Mustard beetle</name>
    <dbReference type="NCBI Taxonomy" id="80249"/>
    <lineage>
        <taxon>Eukaryota</taxon>
        <taxon>Metazoa</taxon>
        <taxon>Ecdysozoa</taxon>
        <taxon>Arthropoda</taxon>
        <taxon>Hexapoda</taxon>
        <taxon>Insecta</taxon>
        <taxon>Pterygota</taxon>
        <taxon>Neoptera</taxon>
        <taxon>Endopterygota</taxon>
        <taxon>Coleoptera</taxon>
        <taxon>Polyphaga</taxon>
        <taxon>Cucujiformia</taxon>
        <taxon>Chrysomeloidea</taxon>
        <taxon>Chrysomelidae</taxon>
        <taxon>Chrysomelinae</taxon>
        <taxon>Chrysomelini</taxon>
        <taxon>Phaedon</taxon>
    </lineage>
</organism>
<name>A0A9N9SI84_PHACE</name>
<dbReference type="InterPro" id="IPR011011">
    <property type="entry name" value="Znf_FYVE_PHD"/>
</dbReference>
<protein>
    <recommendedName>
        <fullName evidence="4">PHD-type domain-containing protein</fullName>
    </recommendedName>
</protein>
<evidence type="ECO:0000256" key="1">
    <source>
        <dbReference type="SAM" id="MobiDB-lite"/>
    </source>
</evidence>
<sequence length="447" mass="51606">MPDGTLQRSDTEEVGIAGTQQTSAEDVLIFDFDESKTKSDDEQKSPQEMVDYMEYCVQENFKEILENTLGDTESCDRSNMIITTAIVHVSNERKDSTNKIIELPETIDHTNKIRTRKAFVKNMSEEDLDRIEVMESGEDTLDILENKEVSKYSESNSLNIDESVSRKKIQNSGKNEKTVTVLQDITLKSLNTSFLSPSFSSHLYFPDPMNKKNKRIKKDRLPAAIFSSEFKNMLQKKKTRRKRLKMKRKSVQILQRKRNRENKIETDETCVSESVMDIKDSFPESVIDSEDKESRIKEKCATCSLDIDSDTEDNDLKNIGCDRCPNWFHLKCSPFQGYHEIEIRENDLVVSNLNIMEDSQDLSMIDNEFTIQKPSVSEELDDDKMDPDYIPDPGSDNECEHNSETDNENDDEPDPQPESIQQDGLERQNTKKYRVRGVNKRIVNKKL</sequence>
<feature type="region of interest" description="Disordered" evidence="1">
    <location>
        <begin position="1"/>
        <end position="46"/>
    </location>
</feature>
<dbReference type="AlphaFoldDB" id="A0A9N9SI84"/>
<dbReference type="EMBL" id="OU896710">
    <property type="protein sequence ID" value="CAG9820685.1"/>
    <property type="molecule type" value="Genomic_DNA"/>
</dbReference>
<dbReference type="Proteomes" id="UP001153737">
    <property type="component" value="Chromosome 4"/>
</dbReference>
<feature type="region of interest" description="Disordered" evidence="1">
    <location>
        <begin position="372"/>
        <end position="436"/>
    </location>
</feature>
<dbReference type="CDD" id="cd15517">
    <property type="entry name" value="PHD_TCF19_like"/>
    <property type="match status" value="1"/>
</dbReference>
<dbReference type="Gene3D" id="3.30.40.10">
    <property type="entry name" value="Zinc/RING finger domain, C3HC4 (zinc finger)"/>
    <property type="match status" value="1"/>
</dbReference>
<dbReference type="SUPFAM" id="SSF57903">
    <property type="entry name" value="FYVE/PHD zinc finger"/>
    <property type="match status" value="1"/>
</dbReference>
<gene>
    <name evidence="2" type="ORF">PHAECO_LOCUS7966</name>
</gene>
<feature type="compositionally biased region" description="Acidic residues" evidence="1">
    <location>
        <begin position="405"/>
        <end position="415"/>
    </location>
</feature>
<dbReference type="InterPro" id="IPR013083">
    <property type="entry name" value="Znf_RING/FYVE/PHD"/>
</dbReference>
<evidence type="ECO:0000313" key="3">
    <source>
        <dbReference type="Proteomes" id="UP001153737"/>
    </source>
</evidence>
<reference evidence="2" key="2">
    <citation type="submission" date="2022-10" db="EMBL/GenBank/DDBJ databases">
        <authorList>
            <consortium name="ENA_rothamsted_submissions"/>
            <consortium name="culmorum"/>
            <person name="King R."/>
        </authorList>
    </citation>
    <scope>NUCLEOTIDE SEQUENCE</scope>
</reference>
<keyword evidence="3" id="KW-1185">Reference proteome</keyword>
<proteinExistence type="predicted"/>
<feature type="compositionally biased region" description="Basic and acidic residues" evidence="1">
    <location>
        <begin position="33"/>
        <end position="45"/>
    </location>
</feature>
<evidence type="ECO:0000313" key="2">
    <source>
        <dbReference type="EMBL" id="CAG9820685.1"/>
    </source>
</evidence>
<evidence type="ECO:0008006" key="4">
    <source>
        <dbReference type="Google" id="ProtNLM"/>
    </source>
</evidence>
<reference evidence="2" key="1">
    <citation type="submission" date="2022-01" db="EMBL/GenBank/DDBJ databases">
        <authorList>
            <person name="King R."/>
        </authorList>
    </citation>
    <scope>NUCLEOTIDE SEQUENCE</scope>
</reference>